<reference evidence="2 3" key="1">
    <citation type="journal article" date="2019" name="Nat. Ecol. Evol.">
        <title>Megaphylogeny resolves global patterns of mushroom evolution.</title>
        <authorList>
            <person name="Varga T."/>
            <person name="Krizsan K."/>
            <person name="Foldi C."/>
            <person name="Dima B."/>
            <person name="Sanchez-Garcia M."/>
            <person name="Sanchez-Ramirez S."/>
            <person name="Szollosi G.J."/>
            <person name="Szarkandi J.G."/>
            <person name="Papp V."/>
            <person name="Albert L."/>
            <person name="Andreopoulos W."/>
            <person name="Angelini C."/>
            <person name="Antonin V."/>
            <person name="Barry K.W."/>
            <person name="Bougher N.L."/>
            <person name="Buchanan P."/>
            <person name="Buyck B."/>
            <person name="Bense V."/>
            <person name="Catcheside P."/>
            <person name="Chovatia M."/>
            <person name="Cooper J."/>
            <person name="Damon W."/>
            <person name="Desjardin D."/>
            <person name="Finy P."/>
            <person name="Geml J."/>
            <person name="Haridas S."/>
            <person name="Hughes K."/>
            <person name="Justo A."/>
            <person name="Karasinski D."/>
            <person name="Kautmanova I."/>
            <person name="Kiss B."/>
            <person name="Kocsube S."/>
            <person name="Kotiranta H."/>
            <person name="LaButti K.M."/>
            <person name="Lechner B.E."/>
            <person name="Liimatainen K."/>
            <person name="Lipzen A."/>
            <person name="Lukacs Z."/>
            <person name="Mihaltcheva S."/>
            <person name="Morgado L.N."/>
            <person name="Niskanen T."/>
            <person name="Noordeloos M.E."/>
            <person name="Ohm R.A."/>
            <person name="Ortiz-Santana B."/>
            <person name="Ovrebo C."/>
            <person name="Racz N."/>
            <person name="Riley R."/>
            <person name="Savchenko A."/>
            <person name="Shiryaev A."/>
            <person name="Soop K."/>
            <person name="Spirin V."/>
            <person name="Szebenyi C."/>
            <person name="Tomsovsky M."/>
            <person name="Tulloss R.E."/>
            <person name="Uehling J."/>
            <person name="Grigoriev I.V."/>
            <person name="Vagvolgyi C."/>
            <person name="Papp T."/>
            <person name="Martin F.M."/>
            <person name="Miettinen O."/>
            <person name="Hibbett D.S."/>
            <person name="Nagy L.G."/>
        </authorList>
    </citation>
    <scope>NUCLEOTIDE SEQUENCE [LARGE SCALE GENOMIC DNA]</scope>
    <source>
        <strain evidence="2 3">CBS 962.96</strain>
    </source>
</reference>
<evidence type="ECO:0008006" key="4">
    <source>
        <dbReference type="Google" id="ProtNLM"/>
    </source>
</evidence>
<feature type="compositionally biased region" description="Basic and acidic residues" evidence="1">
    <location>
        <begin position="427"/>
        <end position="451"/>
    </location>
</feature>
<feature type="compositionally biased region" description="Basic and acidic residues" evidence="1">
    <location>
        <begin position="95"/>
        <end position="149"/>
    </location>
</feature>
<feature type="compositionally biased region" description="Pro residues" evidence="1">
    <location>
        <begin position="39"/>
        <end position="51"/>
    </location>
</feature>
<feature type="compositionally biased region" description="Basic and acidic residues" evidence="1">
    <location>
        <begin position="380"/>
        <end position="391"/>
    </location>
</feature>
<dbReference type="EMBL" id="ML179835">
    <property type="protein sequence ID" value="THU81151.1"/>
    <property type="molecule type" value="Genomic_DNA"/>
</dbReference>
<protein>
    <recommendedName>
        <fullName evidence="4">Zn(2)-C6 fungal-type domain-containing protein</fullName>
    </recommendedName>
</protein>
<accession>A0A4S8KZ17</accession>
<evidence type="ECO:0000256" key="1">
    <source>
        <dbReference type="SAM" id="MobiDB-lite"/>
    </source>
</evidence>
<keyword evidence="3" id="KW-1185">Reference proteome</keyword>
<organism evidence="2 3">
    <name type="scientific">Dendrothele bispora (strain CBS 962.96)</name>
    <dbReference type="NCBI Taxonomy" id="1314807"/>
    <lineage>
        <taxon>Eukaryota</taxon>
        <taxon>Fungi</taxon>
        <taxon>Dikarya</taxon>
        <taxon>Basidiomycota</taxon>
        <taxon>Agaricomycotina</taxon>
        <taxon>Agaricomycetes</taxon>
        <taxon>Agaricomycetidae</taxon>
        <taxon>Agaricales</taxon>
        <taxon>Agaricales incertae sedis</taxon>
        <taxon>Dendrothele</taxon>
    </lineage>
</organism>
<name>A0A4S8KZ17_DENBC</name>
<feature type="region of interest" description="Disordered" evidence="1">
    <location>
        <begin position="95"/>
        <end position="221"/>
    </location>
</feature>
<feature type="compositionally biased region" description="Acidic residues" evidence="1">
    <location>
        <begin position="184"/>
        <end position="204"/>
    </location>
</feature>
<proteinExistence type="predicted"/>
<gene>
    <name evidence="2" type="ORF">K435DRAFT_972456</name>
</gene>
<dbReference type="Proteomes" id="UP000297245">
    <property type="component" value="Unassembled WGS sequence"/>
</dbReference>
<evidence type="ECO:0000313" key="2">
    <source>
        <dbReference type="EMBL" id="THU81151.1"/>
    </source>
</evidence>
<feature type="compositionally biased region" description="Acidic residues" evidence="1">
    <location>
        <begin position="275"/>
        <end position="296"/>
    </location>
</feature>
<feature type="compositionally biased region" description="Basic and acidic residues" evidence="1">
    <location>
        <begin position="297"/>
        <end position="315"/>
    </location>
</feature>
<evidence type="ECO:0000313" key="3">
    <source>
        <dbReference type="Proteomes" id="UP000297245"/>
    </source>
</evidence>
<dbReference type="AlphaFoldDB" id="A0A4S8KZ17"/>
<feature type="region of interest" description="Disordered" evidence="1">
    <location>
        <begin position="380"/>
        <end position="451"/>
    </location>
</feature>
<sequence>MSAPSFAHTRISKYQPSASINYARTVLVATPDFRDECPSPPLFDLPEPEMPIPRSVDGLSGQELQDIEEENEEDMQIYSLKKRKWERAWNNAEQSRRAVLEEREEKRKKWVEQEVRKLQEEKKRKEMEEAKRKEERKRKEQESERERRRVQATKRMKVEVVIPIPERSVARTMSKGPTQATTLDSDDYDDADYDDADSESDNNEPDIPTTSKPQPRGVNRPCEQCLRRGTECLQPPLKPRCGRTCIACRKSKRKCSFAIKRVKKGEGQSKTAVESDVEEEDQEEREEDREDREEDREEARKKREEAQKKREEAQKKREKSHKSNSSVQLLEELRGIRQEIKEMRAEVAEARAEMSAKAAAEREETLLAVENVGRRLRKIEEGMAQRPEPERPTVAMLVQPRPSVMIPEQRYLQSEGARPYASSTKRKGAEGTKEIDLPKKKRKDGNDKEWN</sequence>
<feature type="region of interest" description="Disordered" evidence="1">
    <location>
        <begin position="39"/>
        <end position="60"/>
    </location>
</feature>
<feature type="region of interest" description="Disordered" evidence="1">
    <location>
        <begin position="259"/>
        <end position="331"/>
    </location>
</feature>